<sequence>MEAPPVQRPGSIRSVASNSSIVSGVSLSRQPRTRMRSRTVTGATESPEGPPATPSDLPYLSGHFVQEPLEDLTNSSREPLTGPPPRPPRSPQRLEAVEIRGSDTASSQGATDPDPTFVEPLPSGPISAKASKAIKQASTLPPLDTGYRPPPSAFSRDPALTPITNVRDSVSTQQSGVSSSLYPPSTSTASLPESPPSPRSIAGQMDPPPFALEVSEVQEYDSDDVSYRLRLLVKNNYFLPPAHSKPSPADFAPPPLNVPKKSPRTAGPFLDLFRVGKSKSKPTTPTGPTSGFDPTLPMLRTTSDSITAPYALRTNQPRPSAQFPHASPHISNPAPRGRVVVVREKMNDIAVAAKQAEQDLKARGVWIEQGSQKGNPIIVDDVIDPTDAVDIPLPSPSYPFAVQTSAMHGLGVLESVGAGVLADRLPPAKNPNLPVSYDPVEDKWRKALLHEAVHLSLDNTADESTFSHNLRSSTPLSSPRSNGPDTRVNSPPIMTTQQLIQQKIVAQPLIDVTSSIKHSRQKSNESTSKGNTSGKLAVLTVETRDTSRPSSYQRVETPSGPMTPLGPPPRRHFVNPLYSLSQTDLTNDYQPPNMSSALSEDDLPPALRRTVSSPLLSEGYNSSSSSRHSVMTPPPVPQYSRDSQVTITSFNTVRGDETIDGVLSDSHESDFEDLPRNSLALSAMMSRPSLSEYSQDSLSPTTSTFQDMINHESHSAASTHPGPSRFSLEQQSGYRSSPSNRSMAMSPPPRMSSSLAHVALPPPPRSLSFNYQTVVRSHLSSSASSSQSNRSPPAGSGDSTFHITAPEPTTPPLPLVERQNRASPPPISVDISSDFNPASVRIDSAPGPSSPTSFFDSIQSQPNAMDDLESSSDESDDEEPNPIPPKLFVDPRTRATSNTSAINPRPQIMKHGNFSTPYIRPGESYHHNLLPVGNDAHSRQPVSNKPIRLAKNDTLPSSSYDFFQYAQDNPPNLSDLTVENSLFRRPSTGEHVMNWRNNQRAQDSLRKLDGMLLQHMEDEKDTIKRIATHMKQTTNSQPSPSNLPPR</sequence>
<feature type="compositionally biased region" description="Low complexity" evidence="1">
    <location>
        <begin position="10"/>
        <end position="29"/>
    </location>
</feature>
<protein>
    <submittedName>
        <fullName evidence="2">Uncharacterized protein</fullName>
    </submittedName>
</protein>
<feature type="compositionally biased region" description="Polar residues" evidence="1">
    <location>
        <begin position="583"/>
        <end position="598"/>
    </location>
</feature>
<feature type="region of interest" description="Disordered" evidence="1">
    <location>
        <begin position="713"/>
        <end position="759"/>
    </location>
</feature>
<evidence type="ECO:0000313" key="2">
    <source>
        <dbReference type="EMBL" id="KDR76319.1"/>
    </source>
</evidence>
<feature type="compositionally biased region" description="Low complexity" evidence="1">
    <location>
        <begin position="126"/>
        <end position="138"/>
    </location>
</feature>
<dbReference type="Proteomes" id="UP000027222">
    <property type="component" value="Unassembled WGS sequence"/>
</dbReference>
<evidence type="ECO:0000313" key="3">
    <source>
        <dbReference type="Proteomes" id="UP000027222"/>
    </source>
</evidence>
<accession>A0A067T8T3</accession>
<dbReference type="AlphaFoldDB" id="A0A067T8T3"/>
<feature type="compositionally biased region" description="Low complexity" evidence="1">
    <location>
        <begin position="469"/>
        <end position="482"/>
    </location>
</feature>
<feature type="region of interest" description="Disordered" evidence="1">
    <location>
        <begin position="780"/>
        <end position="911"/>
    </location>
</feature>
<feature type="region of interest" description="Disordered" evidence="1">
    <location>
        <begin position="515"/>
        <end position="575"/>
    </location>
</feature>
<feature type="region of interest" description="Disordered" evidence="1">
    <location>
        <begin position="615"/>
        <end position="642"/>
    </location>
</feature>
<feature type="compositionally biased region" description="Low complexity" evidence="1">
    <location>
        <begin position="780"/>
        <end position="791"/>
    </location>
</feature>
<feature type="compositionally biased region" description="Low complexity" evidence="1">
    <location>
        <begin position="281"/>
        <end position="291"/>
    </location>
</feature>
<dbReference type="STRING" id="685588.A0A067T8T3"/>
<feature type="region of interest" description="Disordered" evidence="1">
    <location>
        <begin position="464"/>
        <end position="491"/>
    </location>
</feature>
<feature type="compositionally biased region" description="Polar residues" evidence="1">
    <location>
        <begin position="850"/>
        <end position="863"/>
    </location>
</feature>
<gene>
    <name evidence="2" type="ORF">GALMADRAFT_156407</name>
</gene>
<feature type="compositionally biased region" description="Low complexity" evidence="1">
    <location>
        <begin position="615"/>
        <end position="629"/>
    </location>
</feature>
<feature type="region of interest" description="Disordered" evidence="1">
    <location>
        <begin position="242"/>
        <end position="297"/>
    </location>
</feature>
<organism evidence="2 3">
    <name type="scientific">Galerina marginata (strain CBS 339.88)</name>
    <dbReference type="NCBI Taxonomy" id="685588"/>
    <lineage>
        <taxon>Eukaryota</taxon>
        <taxon>Fungi</taxon>
        <taxon>Dikarya</taxon>
        <taxon>Basidiomycota</taxon>
        <taxon>Agaricomycotina</taxon>
        <taxon>Agaricomycetes</taxon>
        <taxon>Agaricomycetidae</taxon>
        <taxon>Agaricales</taxon>
        <taxon>Agaricineae</taxon>
        <taxon>Strophariaceae</taxon>
        <taxon>Galerina</taxon>
    </lineage>
</organism>
<dbReference type="EMBL" id="KL142379">
    <property type="protein sequence ID" value="KDR76319.1"/>
    <property type="molecule type" value="Genomic_DNA"/>
</dbReference>
<name>A0A067T8T3_GALM3</name>
<dbReference type="HOGENOM" id="CLU_007930_0_0_1"/>
<keyword evidence="3" id="KW-1185">Reference proteome</keyword>
<proteinExistence type="predicted"/>
<feature type="compositionally biased region" description="Polar residues" evidence="1">
    <location>
        <begin position="524"/>
        <end position="534"/>
    </location>
</feature>
<dbReference type="OrthoDB" id="3261862at2759"/>
<feature type="compositionally biased region" description="Pro residues" evidence="1">
    <location>
        <begin position="81"/>
        <end position="90"/>
    </location>
</feature>
<feature type="compositionally biased region" description="Low complexity" evidence="1">
    <location>
        <begin position="735"/>
        <end position="745"/>
    </location>
</feature>
<feature type="region of interest" description="Disordered" evidence="1">
    <location>
        <begin position="1"/>
        <end position="208"/>
    </location>
</feature>
<feature type="compositionally biased region" description="Polar residues" evidence="1">
    <location>
        <begin position="181"/>
        <end position="191"/>
    </location>
</feature>
<feature type="compositionally biased region" description="Low complexity" evidence="1">
    <location>
        <begin position="169"/>
        <end position="180"/>
    </location>
</feature>
<reference evidence="3" key="1">
    <citation type="journal article" date="2014" name="Proc. Natl. Acad. Sci. U.S.A.">
        <title>Extensive sampling of basidiomycete genomes demonstrates inadequacy of the white-rot/brown-rot paradigm for wood decay fungi.</title>
        <authorList>
            <person name="Riley R."/>
            <person name="Salamov A.A."/>
            <person name="Brown D.W."/>
            <person name="Nagy L.G."/>
            <person name="Floudas D."/>
            <person name="Held B.W."/>
            <person name="Levasseur A."/>
            <person name="Lombard V."/>
            <person name="Morin E."/>
            <person name="Otillar R."/>
            <person name="Lindquist E.A."/>
            <person name="Sun H."/>
            <person name="LaButti K.M."/>
            <person name="Schmutz J."/>
            <person name="Jabbour D."/>
            <person name="Luo H."/>
            <person name="Baker S.E."/>
            <person name="Pisabarro A.G."/>
            <person name="Walton J.D."/>
            <person name="Blanchette R.A."/>
            <person name="Henrissat B."/>
            <person name="Martin F."/>
            <person name="Cullen D."/>
            <person name="Hibbett D.S."/>
            <person name="Grigoriev I.V."/>
        </authorList>
    </citation>
    <scope>NUCLEOTIDE SEQUENCE [LARGE SCALE GENOMIC DNA]</scope>
    <source>
        <strain evidence="3">CBS 339.88</strain>
    </source>
</reference>
<evidence type="ECO:0000256" key="1">
    <source>
        <dbReference type="SAM" id="MobiDB-lite"/>
    </source>
</evidence>
<feature type="region of interest" description="Disordered" evidence="1">
    <location>
        <begin position="583"/>
        <end position="602"/>
    </location>
</feature>
<feature type="compositionally biased region" description="Acidic residues" evidence="1">
    <location>
        <begin position="866"/>
        <end position="880"/>
    </location>
</feature>